<dbReference type="AlphaFoldDB" id="A0A5E6RNR3"/>
<gene>
    <name evidence="1" type="ORF">PS655_01761</name>
</gene>
<organism evidence="1 2">
    <name type="scientific">Pseudomonas fluorescens</name>
    <dbReference type="NCBI Taxonomy" id="294"/>
    <lineage>
        <taxon>Bacteria</taxon>
        <taxon>Pseudomonadati</taxon>
        <taxon>Pseudomonadota</taxon>
        <taxon>Gammaproteobacteria</taxon>
        <taxon>Pseudomonadales</taxon>
        <taxon>Pseudomonadaceae</taxon>
        <taxon>Pseudomonas</taxon>
    </lineage>
</organism>
<sequence length="51" mass="5691">MLAKNDNAVSGLRINPIQRPIHRQLGQHDDLLNRQRRIPLGPAQLIGKVTG</sequence>
<evidence type="ECO:0000313" key="1">
    <source>
        <dbReference type="EMBL" id="VVM70079.1"/>
    </source>
</evidence>
<protein>
    <submittedName>
        <fullName evidence="1">Uncharacterized protein</fullName>
    </submittedName>
</protein>
<evidence type="ECO:0000313" key="2">
    <source>
        <dbReference type="Proteomes" id="UP000327167"/>
    </source>
</evidence>
<name>A0A5E6RNR3_PSEFL</name>
<dbReference type="Proteomes" id="UP000327167">
    <property type="component" value="Unassembled WGS sequence"/>
</dbReference>
<proteinExistence type="predicted"/>
<reference evidence="1 2" key="1">
    <citation type="submission" date="2019-09" db="EMBL/GenBank/DDBJ databases">
        <authorList>
            <person name="Chandra G."/>
            <person name="Truman W A."/>
        </authorList>
    </citation>
    <scope>NUCLEOTIDE SEQUENCE [LARGE SCALE GENOMIC DNA]</scope>
    <source>
        <strain evidence="1">PS655</strain>
    </source>
</reference>
<dbReference type="EMBL" id="CABVHJ010000005">
    <property type="protein sequence ID" value="VVM70079.1"/>
    <property type="molecule type" value="Genomic_DNA"/>
</dbReference>
<accession>A0A5E6RNR3</accession>